<dbReference type="Pfam" id="PF00440">
    <property type="entry name" value="TetR_N"/>
    <property type="match status" value="1"/>
</dbReference>
<proteinExistence type="predicted"/>
<organism evidence="5 6">
    <name type="scientific">Helicovermis profundi</name>
    <dbReference type="NCBI Taxonomy" id="3065157"/>
    <lineage>
        <taxon>Bacteria</taxon>
        <taxon>Bacillati</taxon>
        <taxon>Bacillota</taxon>
        <taxon>Clostridia</taxon>
        <taxon>Helicovermis</taxon>
    </lineage>
</organism>
<keyword evidence="6" id="KW-1185">Reference proteome</keyword>
<dbReference type="AlphaFoldDB" id="A0AAU9ERA5"/>
<keyword evidence="1 2" id="KW-0238">DNA-binding</keyword>
<accession>A0AAU9ERA5</accession>
<dbReference type="Proteomes" id="UP001321786">
    <property type="component" value="Chromosome"/>
</dbReference>
<feature type="domain" description="HTH tetR-type" evidence="4">
    <location>
        <begin position="8"/>
        <end position="68"/>
    </location>
</feature>
<dbReference type="SUPFAM" id="SSF46689">
    <property type="entry name" value="Homeodomain-like"/>
    <property type="match status" value="1"/>
</dbReference>
<dbReference type="GO" id="GO:0003677">
    <property type="term" value="F:DNA binding"/>
    <property type="evidence" value="ECO:0007669"/>
    <property type="project" value="UniProtKB-UniRule"/>
</dbReference>
<dbReference type="PANTHER" id="PTHR43479">
    <property type="entry name" value="ACREF/ENVCD OPERON REPRESSOR-RELATED"/>
    <property type="match status" value="1"/>
</dbReference>
<dbReference type="InterPro" id="IPR001647">
    <property type="entry name" value="HTH_TetR"/>
</dbReference>
<dbReference type="PRINTS" id="PR00455">
    <property type="entry name" value="HTHTETR"/>
</dbReference>
<evidence type="ECO:0000313" key="5">
    <source>
        <dbReference type="EMBL" id="BEP29886.1"/>
    </source>
</evidence>
<dbReference type="EMBL" id="AP028654">
    <property type="protein sequence ID" value="BEP29886.1"/>
    <property type="molecule type" value="Genomic_DNA"/>
</dbReference>
<evidence type="ECO:0000256" key="3">
    <source>
        <dbReference type="SAM" id="Phobius"/>
    </source>
</evidence>
<dbReference type="Gene3D" id="1.10.357.10">
    <property type="entry name" value="Tetracycline Repressor, domain 2"/>
    <property type="match status" value="1"/>
</dbReference>
<protein>
    <submittedName>
        <fullName evidence="5">TetR/AcrR family transcriptional regulator</fullName>
    </submittedName>
</protein>
<evidence type="ECO:0000256" key="2">
    <source>
        <dbReference type="PROSITE-ProRule" id="PRU00335"/>
    </source>
</evidence>
<keyword evidence="3" id="KW-0472">Membrane</keyword>
<sequence>MNSKTKKTNQSKIILQAAFKCISTRGYANVSMREIADEAGVVLSQIHYYYKNKEGLFVEVIKLMMNDYLVEIEDHLKNGITPKEKISGLIIYFQEVLRGKPKLFRVLYDLSSMALWSETFSKLLSNLFSDVADLIDKYALNNITLKSNLSKYSSIAISRMIFGAMFGTAIQVILDPDEEKLPSALTSIELIFD</sequence>
<keyword evidence="3" id="KW-0812">Transmembrane</keyword>
<reference evidence="5 6" key="1">
    <citation type="submission" date="2023-08" db="EMBL/GenBank/DDBJ databases">
        <title>Helicovermis profunda gen. nov., sp. nov., a novel mesophilic, fermentative bacterium within the Bacillota from a deep-sea hydrothermal vent chimney.</title>
        <authorList>
            <person name="Miyazaki U."/>
            <person name="Mizutani D."/>
            <person name="Hashimoto Y."/>
            <person name="Tame A."/>
            <person name="Sawayama S."/>
            <person name="Miyazaki J."/>
            <person name="Takai K."/>
            <person name="Nakagawa S."/>
        </authorList>
    </citation>
    <scope>NUCLEOTIDE SEQUENCE [LARGE SCALE GENOMIC DNA]</scope>
    <source>
        <strain evidence="5 6">S502</strain>
    </source>
</reference>
<dbReference type="KEGG" id="hprf:HLPR_22170"/>
<dbReference type="PANTHER" id="PTHR43479:SF11">
    <property type="entry name" value="ACREF_ENVCD OPERON REPRESSOR-RELATED"/>
    <property type="match status" value="1"/>
</dbReference>
<evidence type="ECO:0000259" key="4">
    <source>
        <dbReference type="PROSITE" id="PS50977"/>
    </source>
</evidence>
<keyword evidence="3" id="KW-1133">Transmembrane helix</keyword>
<dbReference type="PROSITE" id="PS50977">
    <property type="entry name" value="HTH_TETR_2"/>
    <property type="match status" value="1"/>
</dbReference>
<feature type="DNA-binding region" description="H-T-H motif" evidence="2">
    <location>
        <begin position="31"/>
        <end position="50"/>
    </location>
</feature>
<evidence type="ECO:0000313" key="6">
    <source>
        <dbReference type="Proteomes" id="UP001321786"/>
    </source>
</evidence>
<gene>
    <name evidence="5" type="ORF">HLPR_22170</name>
</gene>
<feature type="transmembrane region" description="Helical" evidence="3">
    <location>
        <begin position="156"/>
        <end position="174"/>
    </location>
</feature>
<dbReference type="RefSeq" id="WP_338535497.1">
    <property type="nucleotide sequence ID" value="NZ_AP028654.1"/>
</dbReference>
<dbReference type="InterPro" id="IPR050624">
    <property type="entry name" value="HTH-type_Tx_Regulator"/>
</dbReference>
<name>A0AAU9ERA5_9FIRM</name>
<dbReference type="InterPro" id="IPR009057">
    <property type="entry name" value="Homeodomain-like_sf"/>
</dbReference>
<evidence type="ECO:0000256" key="1">
    <source>
        <dbReference type="ARBA" id="ARBA00023125"/>
    </source>
</evidence>